<dbReference type="GO" id="GO:0008374">
    <property type="term" value="F:O-acyltransferase activity"/>
    <property type="evidence" value="ECO:0007669"/>
    <property type="project" value="InterPro"/>
</dbReference>
<dbReference type="Gramene" id="OE9A001246T1">
    <property type="protein sequence ID" value="OE9A001246C1"/>
    <property type="gene ID" value="OE9A001246"/>
</dbReference>
<dbReference type="Proteomes" id="UP000594638">
    <property type="component" value="Unassembled WGS sequence"/>
</dbReference>
<evidence type="ECO:0000313" key="2">
    <source>
        <dbReference type="Proteomes" id="UP000594638"/>
    </source>
</evidence>
<reference evidence="1 2" key="1">
    <citation type="submission" date="2019-12" db="EMBL/GenBank/DDBJ databases">
        <authorList>
            <person name="Alioto T."/>
            <person name="Alioto T."/>
            <person name="Gomez Garrido J."/>
        </authorList>
    </citation>
    <scope>NUCLEOTIDE SEQUENCE [LARGE SCALE GENOMIC DNA]</scope>
</reference>
<evidence type="ECO:0000313" key="1">
    <source>
        <dbReference type="EMBL" id="CAA2945072.1"/>
    </source>
</evidence>
<name>A0A8S0PEK0_OLEEU</name>
<dbReference type="AlphaFoldDB" id="A0A8S0PEK0"/>
<dbReference type="OrthoDB" id="190846at2759"/>
<dbReference type="InterPro" id="IPR003386">
    <property type="entry name" value="LACT/PDAT_acylTrfase"/>
</dbReference>
<dbReference type="PANTHER" id="PTHR11440">
    <property type="entry name" value="LECITHIN-CHOLESTEROL ACYLTRANSFERASE-RELATED"/>
    <property type="match status" value="1"/>
</dbReference>
<sequence>MAPRLLDFDFLGLQTLEHVMRVSRTWDSIISLITRGETIWGNLDWPPEEGHVCDSTMKKYNNGKNGNNSGGGTSFRVQELTKYGRISFGKASFDLPSSQLPVIGSEKQDFVCGDSSPNSYSSCGDVRTEYNEMSQESIQKIAENKAYTMRTLLDLHCFIAPKMMKQAESQLHGIADNLDDPKYNHYKYWSNPLETKLSDAPDMEIYCLYWSEFLLKYLMCTNYRLLVDRDESVPILSAGFTCTKGWKGKTRFNPTGIATYIREYEHKPLASLLEGRGLESAAHVDIMRNVVLIEDILRVTTGAFGAELGVTEFIPISRKCAKK</sequence>
<keyword evidence="2" id="KW-1185">Reference proteome</keyword>
<keyword evidence="1" id="KW-0808">Transferase</keyword>
<proteinExistence type="predicted"/>
<organism evidence="1 2">
    <name type="scientific">Olea europaea subsp. europaea</name>
    <dbReference type="NCBI Taxonomy" id="158383"/>
    <lineage>
        <taxon>Eukaryota</taxon>
        <taxon>Viridiplantae</taxon>
        <taxon>Streptophyta</taxon>
        <taxon>Embryophyta</taxon>
        <taxon>Tracheophyta</taxon>
        <taxon>Spermatophyta</taxon>
        <taxon>Magnoliopsida</taxon>
        <taxon>eudicotyledons</taxon>
        <taxon>Gunneridae</taxon>
        <taxon>Pentapetalae</taxon>
        <taxon>asterids</taxon>
        <taxon>lamiids</taxon>
        <taxon>Lamiales</taxon>
        <taxon>Oleaceae</taxon>
        <taxon>Oleeae</taxon>
        <taxon>Olea</taxon>
    </lineage>
</organism>
<dbReference type="GO" id="GO:0006629">
    <property type="term" value="P:lipid metabolic process"/>
    <property type="evidence" value="ECO:0007669"/>
    <property type="project" value="InterPro"/>
</dbReference>
<gene>
    <name evidence="1" type="ORF">OLEA9_A001246</name>
</gene>
<comment type="caution">
    <text evidence="1">The sequence shown here is derived from an EMBL/GenBank/DDBJ whole genome shotgun (WGS) entry which is preliminary data.</text>
</comment>
<keyword evidence="1" id="KW-0012">Acyltransferase</keyword>
<dbReference type="EMBL" id="CACTIH010000058">
    <property type="protein sequence ID" value="CAA2945072.1"/>
    <property type="molecule type" value="Genomic_DNA"/>
</dbReference>
<dbReference type="Pfam" id="PF02450">
    <property type="entry name" value="LCAT"/>
    <property type="match status" value="1"/>
</dbReference>
<protein>
    <submittedName>
        <fullName evidence="1">Phospholipid:diacylglycerol acyltransferase 2</fullName>
    </submittedName>
</protein>
<accession>A0A8S0PEK0</accession>